<dbReference type="AlphaFoldDB" id="A0A0L0SLY5"/>
<evidence type="ECO:0000256" key="1">
    <source>
        <dbReference type="SAM" id="MobiDB-lite"/>
    </source>
</evidence>
<feature type="region of interest" description="Disordered" evidence="1">
    <location>
        <begin position="207"/>
        <end position="240"/>
    </location>
</feature>
<accession>A0A0L0SLY5</accession>
<name>A0A0L0SLY5_ALLM3</name>
<dbReference type="Proteomes" id="UP000054350">
    <property type="component" value="Unassembled WGS sequence"/>
</dbReference>
<organism evidence="2 3">
    <name type="scientific">Allomyces macrogynus (strain ATCC 38327)</name>
    <name type="common">Allomyces javanicus var. macrogynus</name>
    <dbReference type="NCBI Taxonomy" id="578462"/>
    <lineage>
        <taxon>Eukaryota</taxon>
        <taxon>Fungi</taxon>
        <taxon>Fungi incertae sedis</taxon>
        <taxon>Blastocladiomycota</taxon>
        <taxon>Blastocladiomycetes</taxon>
        <taxon>Blastocladiales</taxon>
        <taxon>Blastocladiaceae</taxon>
        <taxon>Allomyces</taxon>
    </lineage>
</organism>
<reference evidence="3" key="2">
    <citation type="submission" date="2009-11" db="EMBL/GenBank/DDBJ databases">
        <title>The Genome Sequence of Allomyces macrogynus strain ATCC 38327.</title>
        <authorList>
            <consortium name="The Broad Institute Genome Sequencing Platform"/>
            <person name="Russ C."/>
            <person name="Cuomo C."/>
            <person name="Shea T."/>
            <person name="Young S.K."/>
            <person name="Zeng Q."/>
            <person name="Koehrsen M."/>
            <person name="Haas B."/>
            <person name="Borodovsky M."/>
            <person name="Guigo R."/>
            <person name="Alvarado L."/>
            <person name="Berlin A."/>
            <person name="Borenstein D."/>
            <person name="Chen Z."/>
            <person name="Engels R."/>
            <person name="Freedman E."/>
            <person name="Gellesch M."/>
            <person name="Goldberg J."/>
            <person name="Griggs A."/>
            <person name="Gujja S."/>
            <person name="Heiman D."/>
            <person name="Hepburn T."/>
            <person name="Howarth C."/>
            <person name="Jen D."/>
            <person name="Larson L."/>
            <person name="Lewis B."/>
            <person name="Mehta T."/>
            <person name="Park D."/>
            <person name="Pearson M."/>
            <person name="Roberts A."/>
            <person name="Saif S."/>
            <person name="Shenoy N."/>
            <person name="Sisk P."/>
            <person name="Stolte C."/>
            <person name="Sykes S."/>
            <person name="Walk T."/>
            <person name="White J."/>
            <person name="Yandava C."/>
            <person name="Burger G."/>
            <person name="Gray M.W."/>
            <person name="Holland P.W.H."/>
            <person name="King N."/>
            <person name="Lang F.B.F."/>
            <person name="Roger A.J."/>
            <person name="Ruiz-Trillo I."/>
            <person name="Lander E."/>
            <person name="Nusbaum C."/>
        </authorList>
    </citation>
    <scope>NUCLEOTIDE SEQUENCE [LARGE SCALE GENOMIC DNA]</scope>
    <source>
        <strain evidence="3">ATCC 38327</strain>
    </source>
</reference>
<dbReference type="VEuPathDB" id="FungiDB:AMAG_19010"/>
<keyword evidence="3" id="KW-1185">Reference proteome</keyword>
<sequence length="273" mass="28301">MSPPPIGSAQLPDRGFWQALSRGLERGSGQRLSVLEPGLAGRATIILLVLVEDNGRASIVVDVHCPGVRFVVPIGQFYGETSVLGVTGFKESPQSTTPTVHWPTLPFRAGTTPLMPARRLSRSRQHLCRSRTLAAGASGGWVAGIDACRAPLAPPTANATLPAANLTNTNTTTFPNTSTNWTALPNASNNSTALANTSNNTTMLSNASTNSTTRPALAANLPGAPSPDAHPVHSARPAHPSVPFPATLPPVARPVVVTVTAPQDKANFAAPIG</sequence>
<protein>
    <submittedName>
        <fullName evidence="2">Uncharacterized protein</fullName>
    </submittedName>
</protein>
<dbReference type="EMBL" id="GG745342">
    <property type="protein sequence ID" value="KNE63517.1"/>
    <property type="molecule type" value="Genomic_DNA"/>
</dbReference>
<gene>
    <name evidence="2" type="ORF">AMAG_19010</name>
</gene>
<evidence type="ECO:0000313" key="3">
    <source>
        <dbReference type="Proteomes" id="UP000054350"/>
    </source>
</evidence>
<reference evidence="2 3" key="1">
    <citation type="submission" date="2009-11" db="EMBL/GenBank/DDBJ databases">
        <title>Annotation of Allomyces macrogynus ATCC 38327.</title>
        <authorList>
            <consortium name="The Broad Institute Genome Sequencing Platform"/>
            <person name="Russ C."/>
            <person name="Cuomo C."/>
            <person name="Burger G."/>
            <person name="Gray M.W."/>
            <person name="Holland P.W.H."/>
            <person name="King N."/>
            <person name="Lang F.B.F."/>
            <person name="Roger A.J."/>
            <person name="Ruiz-Trillo I."/>
            <person name="Young S.K."/>
            <person name="Zeng Q."/>
            <person name="Gargeya S."/>
            <person name="Fitzgerald M."/>
            <person name="Haas B."/>
            <person name="Abouelleil A."/>
            <person name="Alvarado L."/>
            <person name="Arachchi H.M."/>
            <person name="Berlin A."/>
            <person name="Chapman S.B."/>
            <person name="Gearin G."/>
            <person name="Goldberg J."/>
            <person name="Griggs A."/>
            <person name="Gujja S."/>
            <person name="Hansen M."/>
            <person name="Heiman D."/>
            <person name="Howarth C."/>
            <person name="Larimer J."/>
            <person name="Lui A."/>
            <person name="MacDonald P.J.P."/>
            <person name="McCowen C."/>
            <person name="Montmayeur A."/>
            <person name="Murphy C."/>
            <person name="Neiman D."/>
            <person name="Pearson M."/>
            <person name="Priest M."/>
            <person name="Roberts A."/>
            <person name="Saif S."/>
            <person name="Shea T."/>
            <person name="Sisk P."/>
            <person name="Stolte C."/>
            <person name="Sykes S."/>
            <person name="Wortman J."/>
            <person name="Nusbaum C."/>
            <person name="Birren B."/>
        </authorList>
    </citation>
    <scope>NUCLEOTIDE SEQUENCE [LARGE SCALE GENOMIC DNA]</scope>
    <source>
        <strain evidence="2 3">ATCC 38327</strain>
    </source>
</reference>
<proteinExistence type="predicted"/>
<evidence type="ECO:0000313" key="2">
    <source>
        <dbReference type="EMBL" id="KNE63517.1"/>
    </source>
</evidence>